<gene>
    <name evidence="1" type="ORF">MM415B01567_0016</name>
</gene>
<evidence type="ECO:0000313" key="1">
    <source>
        <dbReference type="EMBL" id="QJA57776.1"/>
    </source>
</evidence>
<name>A0A6M3IJT8_9ZZZZ</name>
<proteinExistence type="predicted"/>
<organism evidence="1">
    <name type="scientific">viral metagenome</name>
    <dbReference type="NCBI Taxonomy" id="1070528"/>
    <lineage>
        <taxon>unclassified sequences</taxon>
        <taxon>metagenomes</taxon>
        <taxon>organismal metagenomes</taxon>
    </lineage>
</organism>
<protein>
    <submittedName>
        <fullName evidence="1">Uncharacterized protein</fullName>
    </submittedName>
</protein>
<accession>A0A6M3IJT8</accession>
<sequence length="104" mass="11921">MEIKGSKVLFSTGKEKYANVGIIGLGSDGDVTEGYDGGFYNPSEFLFDDEEPELTPGERIELADFMIERWSEFKIKAKREQWKISPEEFEKITRDFQRSIMGPS</sequence>
<dbReference type="AlphaFoldDB" id="A0A6M3IJT8"/>
<dbReference type="EMBL" id="MT141291">
    <property type="protein sequence ID" value="QJA57776.1"/>
    <property type="molecule type" value="Genomic_DNA"/>
</dbReference>
<reference evidence="1" key="1">
    <citation type="submission" date="2020-03" db="EMBL/GenBank/DDBJ databases">
        <title>The deep terrestrial virosphere.</title>
        <authorList>
            <person name="Holmfeldt K."/>
            <person name="Nilsson E."/>
            <person name="Simone D."/>
            <person name="Lopez-Fernandez M."/>
            <person name="Wu X."/>
            <person name="de Brujin I."/>
            <person name="Lundin D."/>
            <person name="Andersson A."/>
            <person name="Bertilsson S."/>
            <person name="Dopson M."/>
        </authorList>
    </citation>
    <scope>NUCLEOTIDE SEQUENCE</scope>
    <source>
        <strain evidence="1">MM415B01567</strain>
    </source>
</reference>